<keyword evidence="3" id="KW-1003">Cell membrane</keyword>
<dbReference type="Proteomes" id="UP000660611">
    <property type="component" value="Unassembled WGS sequence"/>
</dbReference>
<dbReference type="EMBL" id="BONQ01000059">
    <property type="protein sequence ID" value="GIG45962.1"/>
    <property type="molecule type" value="Genomic_DNA"/>
</dbReference>
<dbReference type="Pfam" id="PF00482">
    <property type="entry name" value="T2SSF"/>
    <property type="match status" value="2"/>
</dbReference>
<keyword evidence="6 8" id="KW-1133">Transmembrane helix</keyword>
<keyword evidence="5 8" id="KW-0812">Transmembrane</keyword>
<dbReference type="InterPro" id="IPR018076">
    <property type="entry name" value="T2SS_GspF_dom"/>
</dbReference>
<dbReference type="FunFam" id="1.20.81.30:FF:000001">
    <property type="entry name" value="Type II secretion system protein F"/>
    <property type="match status" value="2"/>
</dbReference>
<gene>
    <name evidence="10" type="ORF">Dsi01nite_040030</name>
</gene>
<evidence type="ECO:0000313" key="11">
    <source>
        <dbReference type="Proteomes" id="UP000660611"/>
    </source>
</evidence>
<keyword evidence="4" id="KW-0997">Cell inner membrane</keyword>
<reference evidence="10" key="1">
    <citation type="submission" date="2021-01" db="EMBL/GenBank/DDBJ databases">
        <title>Whole genome shotgun sequence of Dactylosporangium siamense NBRC 106093.</title>
        <authorList>
            <person name="Komaki H."/>
            <person name="Tamura T."/>
        </authorList>
    </citation>
    <scope>NUCLEOTIDE SEQUENCE</scope>
    <source>
        <strain evidence="10">NBRC 106093</strain>
    </source>
</reference>
<dbReference type="RefSeq" id="WP_203847758.1">
    <property type="nucleotide sequence ID" value="NZ_BAAAVW010000012.1"/>
</dbReference>
<evidence type="ECO:0000256" key="3">
    <source>
        <dbReference type="ARBA" id="ARBA00022475"/>
    </source>
</evidence>
<organism evidence="10 11">
    <name type="scientific">Dactylosporangium siamense</name>
    <dbReference type="NCBI Taxonomy" id="685454"/>
    <lineage>
        <taxon>Bacteria</taxon>
        <taxon>Bacillati</taxon>
        <taxon>Actinomycetota</taxon>
        <taxon>Actinomycetes</taxon>
        <taxon>Micromonosporales</taxon>
        <taxon>Micromonosporaceae</taxon>
        <taxon>Dactylosporangium</taxon>
    </lineage>
</organism>
<dbReference type="AlphaFoldDB" id="A0A919PLU0"/>
<dbReference type="GO" id="GO:0005886">
    <property type="term" value="C:plasma membrane"/>
    <property type="evidence" value="ECO:0007669"/>
    <property type="project" value="UniProtKB-SubCell"/>
</dbReference>
<feature type="domain" description="Type II secretion system protein GspF" evidence="9">
    <location>
        <begin position="73"/>
        <end position="196"/>
    </location>
</feature>
<feature type="domain" description="Type II secretion system protein GspF" evidence="9">
    <location>
        <begin position="277"/>
        <end position="399"/>
    </location>
</feature>
<evidence type="ECO:0000256" key="6">
    <source>
        <dbReference type="ARBA" id="ARBA00022989"/>
    </source>
</evidence>
<dbReference type="PANTHER" id="PTHR30012">
    <property type="entry name" value="GENERAL SECRETION PATHWAY PROTEIN"/>
    <property type="match status" value="1"/>
</dbReference>
<evidence type="ECO:0000313" key="10">
    <source>
        <dbReference type="EMBL" id="GIG45962.1"/>
    </source>
</evidence>
<accession>A0A919PLU0</accession>
<feature type="transmembrane region" description="Helical" evidence="8">
    <location>
        <begin position="173"/>
        <end position="198"/>
    </location>
</feature>
<feature type="transmembrane region" description="Helical" evidence="8">
    <location>
        <begin position="380"/>
        <end position="404"/>
    </location>
</feature>
<dbReference type="InterPro" id="IPR042094">
    <property type="entry name" value="T2SS_GspF_sf"/>
</dbReference>
<evidence type="ECO:0000256" key="5">
    <source>
        <dbReference type="ARBA" id="ARBA00022692"/>
    </source>
</evidence>
<comment type="caution">
    <text evidence="10">The sequence shown here is derived from an EMBL/GenBank/DDBJ whole genome shotgun (WGS) entry which is preliminary data.</text>
</comment>
<dbReference type="Gene3D" id="1.20.81.30">
    <property type="entry name" value="Type II secretion system (T2SS), domain F"/>
    <property type="match status" value="2"/>
</dbReference>
<keyword evidence="11" id="KW-1185">Reference proteome</keyword>
<evidence type="ECO:0000256" key="2">
    <source>
        <dbReference type="ARBA" id="ARBA00005745"/>
    </source>
</evidence>
<evidence type="ECO:0000259" key="9">
    <source>
        <dbReference type="Pfam" id="PF00482"/>
    </source>
</evidence>
<dbReference type="PANTHER" id="PTHR30012:SF0">
    <property type="entry name" value="TYPE II SECRETION SYSTEM PROTEIN F-RELATED"/>
    <property type="match status" value="1"/>
</dbReference>
<keyword evidence="7 8" id="KW-0472">Membrane</keyword>
<name>A0A919PLU0_9ACTN</name>
<dbReference type="InterPro" id="IPR003004">
    <property type="entry name" value="GspF/PilC"/>
</dbReference>
<sequence>MVATKTYDYQSIDQAGKRGKGKIEASNELVAAQLLRQQGLTPLAITSADSLMKRDIAIPGLGDRTTLKDLSVFSRQFATMTQSGMSLLRSLAVLEEQAQKPSLKKAVGEVRLDIEGGTSLSGALGKHPKVFPTLMVAMIRAGETGGFLDSALDRIATNFEKDAHLRGKIKSALTYPVIVLVFTVVMISAVLIFIVPIFEKMFKQLGGELPLPTRIIVNASHTLYWLGPLVIGLIVVVTVTLRKAAAANPAVRLALDKLKLRLPVFGPLFTKIALSRFSRNLGTLLGVGVPVLQALDVVGATTGNAVISNAMADLQNAVREGQPMSSQLGSHKIFPSMVVQMVEVGEESGQISQMLEKVADFYDREVDSAADALTASIEPIMVLVMGGVVGGMIICLYLPMFSIYQNIQSN</sequence>
<proteinExistence type="inferred from homology"/>
<evidence type="ECO:0000256" key="8">
    <source>
        <dbReference type="SAM" id="Phobius"/>
    </source>
</evidence>
<dbReference type="PRINTS" id="PR00812">
    <property type="entry name" value="BCTERIALGSPF"/>
</dbReference>
<evidence type="ECO:0000256" key="7">
    <source>
        <dbReference type="ARBA" id="ARBA00023136"/>
    </source>
</evidence>
<feature type="transmembrane region" description="Helical" evidence="8">
    <location>
        <begin position="222"/>
        <end position="241"/>
    </location>
</feature>
<comment type="similarity">
    <text evidence="2">Belongs to the GSP F family.</text>
</comment>
<comment type="subcellular location">
    <subcellularLocation>
        <location evidence="1">Cell inner membrane</location>
        <topology evidence="1">Multi-pass membrane protein</topology>
    </subcellularLocation>
</comment>
<evidence type="ECO:0000256" key="4">
    <source>
        <dbReference type="ARBA" id="ARBA00022519"/>
    </source>
</evidence>
<protein>
    <submittedName>
        <fullName evidence="10">Phytochrome sensor protein</fullName>
    </submittedName>
</protein>
<evidence type="ECO:0000256" key="1">
    <source>
        <dbReference type="ARBA" id="ARBA00004429"/>
    </source>
</evidence>